<comment type="caution">
    <text evidence="7">The sequence shown here is derived from an EMBL/GenBank/DDBJ whole genome shotgun (WGS) entry which is preliminary data.</text>
</comment>
<evidence type="ECO:0000256" key="3">
    <source>
        <dbReference type="ARBA" id="ARBA00022989"/>
    </source>
</evidence>
<organism evidence="7 8">
    <name type="scientific">Massilia eburnea</name>
    <dbReference type="NCBI Taxonomy" id="1776165"/>
    <lineage>
        <taxon>Bacteria</taxon>
        <taxon>Pseudomonadati</taxon>
        <taxon>Pseudomonadota</taxon>
        <taxon>Betaproteobacteria</taxon>
        <taxon>Burkholderiales</taxon>
        <taxon>Oxalobacteraceae</taxon>
        <taxon>Telluria group</taxon>
        <taxon>Massilia</taxon>
    </lineage>
</organism>
<dbReference type="InterPro" id="IPR010432">
    <property type="entry name" value="RDD"/>
</dbReference>
<gene>
    <name evidence="7" type="ORF">GM658_14400</name>
</gene>
<dbReference type="GO" id="GO:0016020">
    <property type="term" value="C:membrane"/>
    <property type="evidence" value="ECO:0007669"/>
    <property type="project" value="UniProtKB-SubCell"/>
</dbReference>
<dbReference type="AlphaFoldDB" id="A0A6L6QJK2"/>
<protein>
    <recommendedName>
        <fullName evidence="6">RDD domain-containing protein</fullName>
    </recommendedName>
</protein>
<keyword evidence="4 5" id="KW-0472">Membrane</keyword>
<dbReference type="OrthoDB" id="8777527at2"/>
<keyword evidence="3 5" id="KW-1133">Transmembrane helix</keyword>
<dbReference type="EMBL" id="WNKX01000009">
    <property type="protein sequence ID" value="MTW11793.1"/>
    <property type="molecule type" value="Genomic_DNA"/>
</dbReference>
<proteinExistence type="predicted"/>
<feature type="domain" description="RDD" evidence="6">
    <location>
        <begin position="86"/>
        <end position="198"/>
    </location>
</feature>
<evidence type="ECO:0000313" key="7">
    <source>
        <dbReference type="EMBL" id="MTW11793.1"/>
    </source>
</evidence>
<sequence length="223" mass="24608">MAPPSRWNFPASTISPTDPMPYRERFERLSTEELLGYLRLDLASDAKPVLLRVLAARGVSSATIELVLASEAARQEEECHQQKRMASQGARLLAFAIDFGLATLAFGALMALLKPVMDATAEPFASGIWWAYMMLRDAVPGGSAGKRLMKMRVVRIPGERRMTLGASFFRNLTHFFFMIDALFILGERRMRLGDRLAGTIVLRRDAVGASIPPAACPPAQQNP</sequence>
<name>A0A6L6QJK2_9BURK</name>
<keyword evidence="8" id="KW-1185">Reference proteome</keyword>
<evidence type="ECO:0000256" key="5">
    <source>
        <dbReference type="SAM" id="Phobius"/>
    </source>
</evidence>
<feature type="transmembrane region" description="Helical" evidence="5">
    <location>
        <begin position="92"/>
        <end position="113"/>
    </location>
</feature>
<comment type="subcellular location">
    <subcellularLocation>
        <location evidence="1">Membrane</location>
        <topology evidence="1">Multi-pass membrane protein</topology>
    </subcellularLocation>
</comment>
<evidence type="ECO:0000313" key="8">
    <source>
        <dbReference type="Proteomes" id="UP000472320"/>
    </source>
</evidence>
<evidence type="ECO:0000256" key="4">
    <source>
        <dbReference type="ARBA" id="ARBA00023136"/>
    </source>
</evidence>
<evidence type="ECO:0000256" key="2">
    <source>
        <dbReference type="ARBA" id="ARBA00022692"/>
    </source>
</evidence>
<evidence type="ECO:0000256" key="1">
    <source>
        <dbReference type="ARBA" id="ARBA00004141"/>
    </source>
</evidence>
<feature type="transmembrane region" description="Helical" evidence="5">
    <location>
        <begin position="168"/>
        <end position="186"/>
    </location>
</feature>
<dbReference type="Proteomes" id="UP000472320">
    <property type="component" value="Unassembled WGS sequence"/>
</dbReference>
<keyword evidence="2 5" id="KW-0812">Transmembrane</keyword>
<reference evidence="7 8" key="1">
    <citation type="submission" date="2019-11" db="EMBL/GenBank/DDBJ databases">
        <title>Type strains purchased from KCTC, JCM and DSMZ.</title>
        <authorList>
            <person name="Lu H."/>
        </authorList>
    </citation>
    <scope>NUCLEOTIDE SEQUENCE [LARGE SCALE GENOMIC DNA]</scope>
    <source>
        <strain evidence="7 8">JCM 31587</strain>
    </source>
</reference>
<evidence type="ECO:0000259" key="6">
    <source>
        <dbReference type="Pfam" id="PF06271"/>
    </source>
</evidence>
<accession>A0A6L6QJK2</accession>
<dbReference type="Pfam" id="PF06271">
    <property type="entry name" value="RDD"/>
    <property type="match status" value="1"/>
</dbReference>